<evidence type="ECO:0000313" key="3">
    <source>
        <dbReference type="Proteomes" id="UP000694522"/>
    </source>
</evidence>
<evidence type="ECO:0000313" key="2">
    <source>
        <dbReference type="Ensembl" id="ENSACOP00000009694.1"/>
    </source>
</evidence>
<proteinExistence type="predicted"/>
<reference evidence="2" key="2">
    <citation type="submission" date="2025-09" db="UniProtKB">
        <authorList>
            <consortium name="Ensembl"/>
        </authorList>
    </citation>
    <scope>IDENTIFICATION</scope>
</reference>
<organism evidence="2 3">
    <name type="scientific">Amazona collaria</name>
    <name type="common">yellow-billed parrot</name>
    <dbReference type="NCBI Taxonomy" id="241587"/>
    <lineage>
        <taxon>Eukaryota</taxon>
        <taxon>Metazoa</taxon>
        <taxon>Chordata</taxon>
        <taxon>Craniata</taxon>
        <taxon>Vertebrata</taxon>
        <taxon>Euteleostomi</taxon>
        <taxon>Archelosauria</taxon>
        <taxon>Archosauria</taxon>
        <taxon>Dinosauria</taxon>
        <taxon>Saurischia</taxon>
        <taxon>Theropoda</taxon>
        <taxon>Coelurosauria</taxon>
        <taxon>Aves</taxon>
        <taxon>Neognathae</taxon>
        <taxon>Neoaves</taxon>
        <taxon>Telluraves</taxon>
        <taxon>Australaves</taxon>
        <taxon>Psittaciformes</taxon>
        <taxon>Psittacidae</taxon>
        <taxon>Amazona</taxon>
    </lineage>
</organism>
<keyword evidence="3" id="KW-1185">Reference proteome</keyword>
<name>A0A8B9FNT7_9PSIT</name>
<reference evidence="2" key="1">
    <citation type="submission" date="2025-08" db="UniProtKB">
        <authorList>
            <consortium name="Ensembl"/>
        </authorList>
    </citation>
    <scope>IDENTIFICATION</scope>
</reference>
<dbReference type="Ensembl" id="ENSACOT00000010025.1">
    <property type="protein sequence ID" value="ENSACOP00000009694.1"/>
    <property type="gene ID" value="ENSACOG00000006744.1"/>
</dbReference>
<accession>A0A8B9FNT7</accession>
<dbReference type="SUPFAM" id="SSF46785">
    <property type="entry name" value="Winged helix' DNA-binding domain"/>
    <property type="match status" value="1"/>
</dbReference>
<dbReference type="AlphaFoldDB" id="A0A8B9FNT7"/>
<feature type="domain" description="Rad21/Rec8-like protein C-terminal eukaryotic" evidence="1">
    <location>
        <begin position="31"/>
        <end position="82"/>
    </location>
</feature>
<sequence>MLKTISDVLHLKSQPDCTASLPQHLKRSGVSSFSFRDLSRKNNRKQAAAKFYILLVLKKQSIVELRQSAPFTDITATTGPMFDAH</sequence>
<protein>
    <recommendedName>
        <fullName evidence="1">Rad21/Rec8-like protein C-terminal eukaryotic domain-containing protein</fullName>
    </recommendedName>
</protein>
<dbReference type="InterPro" id="IPR006909">
    <property type="entry name" value="Rad21/Rec8_C_eu"/>
</dbReference>
<dbReference type="InterPro" id="IPR036390">
    <property type="entry name" value="WH_DNA-bd_sf"/>
</dbReference>
<dbReference type="Pfam" id="PF04824">
    <property type="entry name" value="Rad21_Rec8"/>
    <property type="match status" value="1"/>
</dbReference>
<dbReference type="Proteomes" id="UP000694522">
    <property type="component" value="Unplaced"/>
</dbReference>
<dbReference type="InterPro" id="IPR023093">
    <property type="entry name" value="ScpA-like_C"/>
</dbReference>
<dbReference type="Gene3D" id="1.10.10.580">
    <property type="entry name" value="Structural maintenance of chromosome 1. Chain E"/>
    <property type="match status" value="1"/>
</dbReference>
<evidence type="ECO:0000259" key="1">
    <source>
        <dbReference type="Pfam" id="PF04824"/>
    </source>
</evidence>